<evidence type="ECO:0000313" key="4">
    <source>
        <dbReference type="Proteomes" id="UP000274046"/>
    </source>
</evidence>
<keyword evidence="1" id="KW-0472">Membrane</keyword>
<reference evidence="3 4" key="1">
    <citation type="submission" date="2018-10" db="EMBL/GenBank/DDBJ databases">
        <title>Genome sequencing of Pedobacter jejuensis TNB23.</title>
        <authorList>
            <person name="Cho Y.-J."/>
            <person name="Cho A."/>
            <person name="Kim O.-S."/>
        </authorList>
    </citation>
    <scope>NUCLEOTIDE SEQUENCE [LARGE SCALE GENOMIC DNA]</scope>
    <source>
        <strain evidence="3 4">TNB23</strain>
    </source>
</reference>
<dbReference type="InterPro" id="IPR038731">
    <property type="entry name" value="RgtA/B/C-like"/>
</dbReference>
<keyword evidence="1" id="KW-1133">Transmembrane helix</keyword>
<feature type="transmembrane region" description="Helical" evidence="1">
    <location>
        <begin position="262"/>
        <end position="283"/>
    </location>
</feature>
<name>A0A3N0BU54_9SPHI</name>
<dbReference type="EMBL" id="RBEE01000023">
    <property type="protein sequence ID" value="RNL52584.1"/>
    <property type="molecule type" value="Genomic_DNA"/>
</dbReference>
<sequence length="517" mass="59061">MIILNKWRLIFKYFLIVLLLVLITLRILVIFLNIADIAGMEQNVIYSIQQLLYNGNLYTSPLNAPFSITQYTPIYYLINAFTAKSLGFTEDNIYALYHIGRFWNLIFNLASSYLIYRIGKDYFRISGSKTLILFVASFALNFAHNFAVRPDSLHDLAGIASIYAMIVYYQSGKKNIANLLLTVALTAIAVFSKQSGIQFIIIFVGFTFLIKDWATMLKLIASTVLFYGILFYTAHLIYPSFFENIIGGVKNGIDVTNFVEYILTRSIFILTGWPLILYFLYLLLSRNLLFKGADISKLLAISGLGTLIFASVTALKMGATTQYYVVFMNLALIVALNQSFKIKASVKGLKFFIDKYSLTSFFCLFIILIFGFNTFKSIANFKEDPKLISQKTSTAKIAKLISSDFKSNNDKYVYSNLGTDTYAPSRQFLNNIYFKNCLVPQRDILEYSTSKLEVVGYNEFEKLLKDGDIEYIIDSNPNSKYEIVKDFNKIKNSDYTLVLNSDGYLVYKNNKSTWKRK</sequence>
<feature type="domain" description="Glycosyltransferase RgtA/B/C/D-like" evidence="2">
    <location>
        <begin position="101"/>
        <end position="237"/>
    </location>
</feature>
<feature type="transmembrane region" description="Helical" evidence="1">
    <location>
        <begin position="128"/>
        <end position="147"/>
    </location>
</feature>
<feature type="transmembrane region" description="Helical" evidence="1">
    <location>
        <begin position="321"/>
        <end position="340"/>
    </location>
</feature>
<evidence type="ECO:0000256" key="1">
    <source>
        <dbReference type="SAM" id="Phobius"/>
    </source>
</evidence>
<feature type="transmembrane region" description="Helical" evidence="1">
    <location>
        <begin position="153"/>
        <end position="169"/>
    </location>
</feature>
<evidence type="ECO:0000313" key="3">
    <source>
        <dbReference type="EMBL" id="RNL52584.1"/>
    </source>
</evidence>
<proteinExistence type="predicted"/>
<feature type="transmembrane region" description="Helical" evidence="1">
    <location>
        <begin position="295"/>
        <end position="315"/>
    </location>
</feature>
<organism evidence="3 4">
    <name type="scientific">Pedobacter jejuensis</name>
    <dbReference type="NCBI Taxonomy" id="1268550"/>
    <lineage>
        <taxon>Bacteria</taxon>
        <taxon>Pseudomonadati</taxon>
        <taxon>Bacteroidota</taxon>
        <taxon>Sphingobacteriia</taxon>
        <taxon>Sphingobacteriales</taxon>
        <taxon>Sphingobacteriaceae</taxon>
        <taxon>Pedobacter</taxon>
    </lineage>
</organism>
<feature type="transmembrane region" description="Helical" evidence="1">
    <location>
        <begin position="12"/>
        <end position="34"/>
    </location>
</feature>
<comment type="caution">
    <text evidence="3">The sequence shown here is derived from an EMBL/GenBank/DDBJ whole genome shotgun (WGS) entry which is preliminary data.</text>
</comment>
<evidence type="ECO:0000259" key="2">
    <source>
        <dbReference type="Pfam" id="PF13231"/>
    </source>
</evidence>
<dbReference type="OrthoDB" id="911374at2"/>
<feature type="transmembrane region" description="Helical" evidence="1">
    <location>
        <begin position="197"/>
        <end position="217"/>
    </location>
</feature>
<feature type="transmembrane region" description="Helical" evidence="1">
    <location>
        <begin position="95"/>
        <end position="116"/>
    </location>
</feature>
<keyword evidence="1" id="KW-0812">Transmembrane</keyword>
<protein>
    <recommendedName>
        <fullName evidence="2">Glycosyltransferase RgtA/B/C/D-like domain-containing protein</fullName>
    </recommendedName>
</protein>
<gene>
    <name evidence="3" type="ORF">D7004_13640</name>
</gene>
<dbReference type="Proteomes" id="UP000274046">
    <property type="component" value="Unassembled WGS sequence"/>
</dbReference>
<accession>A0A3N0BU54</accession>
<keyword evidence="4" id="KW-1185">Reference proteome</keyword>
<feature type="transmembrane region" description="Helical" evidence="1">
    <location>
        <begin position="224"/>
        <end position="242"/>
    </location>
</feature>
<dbReference type="Pfam" id="PF13231">
    <property type="entry name" value="PMT_2"/>
    <property type="match status" value="1"/>
</dbReference>
<feature type="transmembrane region" description="Helical" evidence="1">
    <location>
        <begin position="352"/>
        <end position="372"/>
    </location>
</feature>
<dbReference type="AlphaFoldDB" id="A0A3N0BU54"/>